<evidence type="ECO:0000256" key="1">
    <source>
        <dbReference type="PROSITE-ProRule" id="PRU00152"/>
    </source>
</evidence>
<gene>
    <name evidence="3" type="ORF">JD844_016213</name>
</gene>
<comment type="caution">
    <text evidence="3">The sequence shown here is derived from an EMBL/GenBank/DDBJ whole genome shotgun (WGS) entry which is preliminary data.</text>
</comment>
<dbReference type="Pfam" id="PF01477">
    <property type="entry name" value="PLAT"/>
    <property type="match status" value="2"/>
</dbReference>
<sequence>MQIDDDDDDDDPTLFPDLGLMKCLDFIINLKDVGELYKIRIGHDNSGPDPSWYLHEIRLQKMSTPPEKEIHLTINSWLSEDHDDSDTWREIPVRRHKKELLPDENIRMRKIFSLKLYRAFASREHSFPPIHVTLIFVFLQTDMFYMSAVSLGVLNKVLISHDGTGPGTADFFVTDQWLDEYQDDGKTERELIAIMNGSASTVYTRGQWRVWVKTAEDSPEPQECKRTLIMYGSKGKSDELLLSPQSLGYVCFQPGATDEFLIESGDIGDVYKIRVSCDDLPGFEGWHLKSFEMEEVYTNRVLNFDSSCWLSLSREHRELVKEFPAVNENQKPLPVHKYIISVHTGDLWGAETFANLYVTVYGERGDTGVRKLQHSLTAGEMFQRNKVI</sequence>
<dbReference type="InterPro" id="IPR036392">
    <property type="entry name" value="PLAT/LH2_dom_sf"/>
</dbReference>
<name>A0ABQ7SK86_PHRPL</name>
<feature type="domain" description="PLAT" evidence="2">
    <location>
        <begin position="206"/>
        <end position="324"/>
    </location>
</feature>
<dbReference type="PANTHER" id="PTHR45901">
    <property type="entry name" value="PROTEIN CBG12474"/>
    <property type="match status" value="1"/>
</dbReference>
<evidence type="ECO:0000259" key="2">
    <source>
        <dbReference type="PROSITE" id="PS50095"/>
    </source>
</evidence>
<reference evidence="3 4" key="1">
    <citation type="journal article" date="2022" name="Gigascience">
        <title>A chromosome-level genome assembly and annotation of the desert horned lizard, Phrynosoma platyrhinos, provides insight into chromosomal rearrangements among reptiles.</title>
        <authorList>
            <person name="Koochekian N."/>
            <person name="Ascanio A."/>
            <person name="Farleigh K."/>
            <person name="Card D.C."/>
            <person name="Schield D.R."/>
            <person name="Castoe T.A."/>
            <person name="Jezkova T."/>
        </authorList>
    </citation>
    <scope>NUCLEOTIDE SEQUENCE [LARGE SCALE GENOMIC DNA]</scope>
    <source>
        <strain evidence="3">NK-2021</strain>
    </source>
</reference>
<dbReference type="SUPFAM" id="SSF49723">
    <property type="entry name" value="Lipase/lipooxygenase domain (PLAT/LH2 domain)"/>
    <property type="match status" value="3"/>
</dbReference>
<dbReference type="PANTHER" id="PTHR45901:SF7">
    <property type="entry name" value="OXYGEN-REGULATED PROTEIN 1"/>
    <property type="match status" value="1"/>
</dbReference>
<dbReference type="Gene3D" id="2.60.60.20">
    <property type="entry name" value="PLAT/LH2 domain"/>
    <property type="match status" value="2"/>
</dbReference>
<dbReference type="PROSITE" id="PS50095">
    <property type="entry name" value="PLAT"/>
    <property type="match status" value="3"/>
</dbReference>
<dbReference type="Gene3D" id="2.40.180.10">
    <property type="entry name" value="Catalase core domain"/>
    <property type="match status" value="1"/>
</dbReference>
<feature type="domain" description="PLAT" evidence="2">
    <location>
        <begin position="1"/>
        <end position="92"/>
    </location>
</feature>
<comment type="caution">
    <text evidence="1">Lacks conserved residue(s) required for the propagation of feature annotation.</text>
</comment>
<evidence type="ECO:0000313" key="3">
    <source>
        <dbReference type="EMBL" id="KAH0617714.1"/>
    </source>
</evidence>
<organism evidence="3 4">
    <name type="scientific">Phrynosoma platyrhinos</name>
    <name type="common">Desert horned lizard</name>
    <dbReference type="NCBI Taxonomy" id="52577"/>
    <lineage>
        <taxon>Eukaryota</taxon>
        <taxon>Metazoa</taxon>
        <taxon>Chordata</taxon>
        <taxon>Craniata</taxon>
        <taxon>Vertebrata</taxon>
        <taxon>Euteleostomi</taxon>
        <taxon>Lepidosauria</taxon>
        <taxon>Squamata</taxon>
        <taxon>Bifurcata</taxon>
        <taxon>Unidentata</taxon>
        <taxon>Episquamata</taxon>
        <taxon>Toxicofera</taxon>
        <taxon>Iguania</taxon>
        <taxon>Phrynosomatidae</taxon>
        <taxon>Phrynosomatinae</taxon>
        <taxon>Phrynosoma</taxon>
    </lineage>
</organism>
<dbReference type="InterPro" id="IPR001024">
    <property type="entry name" value="PLAT/LH2_dom"/>
</dbReference>
<keyword evidence="4" id="KW-1185">Reference proteome</keyword>
<feature type="domain" description="PLAT" evidence="2">
    <location>
        <begin position="336"/>
        <end position="388"/>
    </location>
</feature>
<dbReference type="Proteomes" id="UP000826234">
    <property type="component" value="Unassembled WGS sequence"/>
</dbReference>
<protein>
    <recommendedName>
        <fullName evidence="2">PLAT domain-containing protein</fullName>
    </recommendedName>
</protein>
<dbReference type="InterPro" id="IPR052970">
    <property type="entry name" value="Inner_ear_hair_cell_LOXHD"/>
</dbReference>
<proteinExistence type="predicted"/>
<accession>A0ABQ7SK86</accession>
<dbReference type="EMBL" id="JAIPUX010005289">
    <property type="protein sequence ID" value="KAH0617714.1"/>
    <property type="molecule type" value="Genomic_DNA"/>
</dbReference>
<evidence type="ECO:0000313" key="4">
    <source>
        <dbReference type="Proteomes" id="UP000826234"/>
    </source>
</evidence>